<accession>A0A8E1UR00</accession>
<feature type="compositionally biased region" description="Low complexity" evidence="1">
    <location>
        <begin position="74"/>
        <end position="86"/>
    </location>
</feature>
<gene>
    <name evidence="2" type="ORF">ACU52_02285</name>
</gene>
<dbReference type="EMBL" id="LFQU01000002">
    <property type="protein sequence ID" value="KOO69500.1"/>
    <property type="molecule type" value="Genomic_DNA"/>
</dbReference>
<protein>
    <submittedName>
        <fullName evidence="2">Uncharacterized protein</fullName>
    </submittedName>
</protein>
<dbReference type="AlphaFoldDB" id="A0A8E1UR00"/>
<comment type="caution">
    <text evidence="2">The sequence shown here is derived from an EMBL/GenBank/DDBJ whole genome shotgun (WGS) entry which is preliminary data.</text>
</comment>
<evidence type="ECO:0000313" key="3">
    <source>
        <dbReference type="Proteomes" id="UP000036951"/>
    </source>
</evidence>
<feature type="region of interest" description="Disordered" evidence="1">
    <location>
        <begin position="66"/>
        <end position="86"/>
    </location>
</feature>
<feature type="region of interest" description="Disordered" evidence="1">
    <location>
        <begin position="297"/>
        <end position="368"/>
    </location>
</feature>
<dbReference type="Proteomes" id="UP000036951">
    <property type="component" value="Unassembled WGS sequence"/>
</dbReference>
<reference evidence="2 3" key="1">
    <citation type="submission" date="2015-06" db="EMBL/GenBank/DDBJ databases">
        <title>Prevotella sp. 109, sp. nov., a novel member of the family Prevotellaceae isolated from human faeces.</title>
        <authorList>
            <person name="Shkoporov A.N."/>
            <person name="Chaplin A.V."/>
            <person name="Kafarskaia L.I."/>
            <person name="Efimov B.A."/>
        </authorList>
    </citation>
    <scope>NUCLEOTIDE SEQUENCE [LARGE SCALE GENOMIC DNA]</scope>
    <source>
        <strain evidence="2 3">109</strain>
    </source>
</reference>
<feature type="compositionally biased region" description="Acidic residues" evidence="1">
    <location>
        <begin position="297"/>
        <end position="309"/>
    </location>
</feature>
<feature type="compositionally biased region" description="Acidic residues" evidence="1">
    <location>
        <begin position="333"/>
        <end position="368"/>
    </location>
</feature>
<evidence type="ECO:0000256" key="1">
    <source>
        <dbReference type="SAM" id="MobiDB-lite"/>
    </source>
</evidence>
<evidence type="ECO:0000313" key="2">
    <source>
        <dbReference type="EMBL" id="KOO69500.1"/>
    </source>
</evidence>
<organism evidence="2 3">
    <name type="scientific">Xylanibacter rarus</name>
    <dbReference type="NCBI Taxonomy" id="1676614"/>
    <lineage>
        <taxon>Bacteria</taxon>
        <taxon>Pseudomonadati</taxon>
        <taxon>Bacteroidota</taxon>
        <taxon>Bacteroidia</taxon>
        <taxon>Bacteroidales</taxon>
        <taxon>Prevotellaceae</taxon>
        <taxon>Xylanibacter</taxon>
    </lineage>
</organism>
<keyword evidence="3" id="KW-1185">Reference proteome</keyword>
<name>A0A8E1UR00_9BACT</name>
<sequence length="368" mass="40313">MNVEDYEDKAIQKSNAAKRIAVGGAAFLGGAAVAGGAAYAAGQPEGQTADETLTTEDIIGGAEAGSEYKEAETQETQETHTATHTTTEHVVIVEKPAAEVYHEEAQAAEEPNVTWDETTNFYVGDTKIGSIEEGTINGHKFAIADGDGDGVADLLAVDSNGNNRFDQDEFMQLSESDNIHMGHETAQVTNERFTPQEINGYDEQHQANENYIAQNQEPIYNNFEDEKTGEAYHGDFAENNPDYNPNGLVDGYNSNQYLAENDRYSAEMEGLPNPESRIDDGFNEDIAENDIYAADEQPEEYIAENDTYTDDSTYTPEVDDPAMAQAETYGEPDNIEYDSDLAENNADAEADENSESLDSMMENEEFLG</sequence>
<proteinExistence type="predicted"/>